<dbReference type="EMBL" id="JH767594">
    <property type="protein sequence ID" value="EON68247.1"/>
    <property type="molecule type" value="Genomic_DNA"/>
</dbReference>
<protein>
    <submittedName>
        <fullName evidence="1">Uncharacterized protein</fullName>
    </submittedName>
</protein>
<sequence length="136" mass="15152">MQQSVNNASSRFNVQGLLLQIGRGGLTPRNVLSAFEQWNPAELEGFHDVEGVLVHSPDSAFARVSITTPVLPLDPRDVLLRFFVLHSSISQNVTRNREYFLRELYRVRGSARQGWAVIDAADAADAADAETTHSYR</sequence>
<gene>
    <name evidence="1" type="ORF">W97_07505</name>
</gene>
<dbReference type="GeneID" id="19904816"/>
<proteinExistence type="predicted"/>
<accession>R7Z253</accession>
<organism evidence="1 2">
    <name type="scientific">Coniosporium apollinis (strain CBS 100218)</name>
    <name type="common">Rock-inhabiting black yeast</name>
    <dbReference type="NCBI Taxonomy" id="1168221"/>
    <lineage>
        <taxon>Eukaryota</taxon>
        <taxon>Fungi</taxon>
        <taxon>Dikarya</taxon>
        <taxon>Ascomycota</taxon>
        <taxon>Pezizomycotina</taxon>
        <taxon>Dothideomycetes</taxon>
        <taxon>Dothideomycetes incertae sedis</taxon>
        <taxon>Coniosporium</taxon>
    </lineage>
</organism>
<keyword evidence="2" id="KW-1185">Reference proteome</keyword>
<dbReference type="AlphaFoldDB" id="R7Z253"/>
<dbReference type="HOGENOM" id="CLU_1875321_0_0_1"/>
<evidence type="ECO:0000313" key="1">
    <source>
        <dbReference type="EMBL" id="EON68247.1"/>
    </source>
</evidence>
<evidence type="ECO:0000313" key="2">
    <source>
        <dbReference type="Proteomes" id="UP000016924"/>
    </source>
</evidence>
<name>R7Z253_CONA1</name>
<dbReference type="Proteomes" id="UP000016924">
    <property type="component" value="Unassembled WGS sequence"/>
</dbReference>
<dbReference type="RefSeq" id="XP_007783564.1">
    <property type="nucleotide sequence ID" value="XM_007785374.1"/>
</dbReference>
<reference evidence="2" key="1">
    <citation type="submission" date="2012-06" db="EMBL/GenBank/DDBJ databases">
        <title>The genome sequence of Coniosporium apollinis CBS 100218.</title>
        <authorList>
            <consortium name="The Broad Institute Genome Sequencing Platform"/>
            <person name="Cuomo C."/>
            <person name="Gorbushina A."/>
            <person name="Noack S."/>
            <person name="Walker B."/>
            <person name="Young S.K."/>
            <person name="Zeng Q."/>
            <person name="Gargeya S."/>
            <person name="Fitzgerald M."/>
            <person name="Haas B."/>
            <person name="Abouelleil A."/>
            <person name="Alvarado L."/>
            <person name="Arachchi H.M."/>
            <person name="Berlin A.M."/>
            <person name="Chapman S.B."/>
            <person name="Goldberg J."/>
            <person name="Griggs A."/>
            <person name="Gujja S."/>
            <person name="Hansen M."/>
            <person name="Howarth C."/>
            <person name="Imamovic A."/>
            <person name="Larimer J."/>
            <person name="McCowan C."/>
            <person name="Montmayeur A."/>
            <person name="Murphy C."/>
            <person name="Neiman D."/>
            <person name="Pearson M."/>
            <person name="Priest M."/>
            <person name="Roberts A."/>
            <person name="Saif S."/>
            <person name="Shea T."/>
            <person name="Sisk P."/>
            <person name="Sykes S."/>
            <person name="Wortman J."/>
            <person name="Nusbaum C."/>
            <person name="Birren B."/>
        </authorList>
    </citation>
    <scope>NUCLEOTIDE SEQUENCE [LARGE SCALE GENOMIC DNA]</scope>
    <source>
        <strain evidence="2">CBS 100218</strain>
    </source>
</reference>